<dbReference type="KEGG" id="mmj:MSMAS_1718"/>
<dbReference type="AlphaFoldDB" id="A0A0E3RGD3"/>
<evidence type="ECO:0000313" key="1">
    <source>
        <dbReference type="EMBL" id="AKB64914.1"/>
    </source>
</evidence>
<dbReference type="HOGENOM" id="CLU_2748217_0_0_2"/>
<dbReference type="EMBL" id="CP009512">
    <property type="protein sequence ID" value="AKB64914.1"/>
    <property type="molecule type" value="Genomic_DNA"/>
</dbReference>
<gene>
    <name evidence="1" type="ORF">MSMAS_1718</name>
</gene>
<dbReference type="GeneID" id="24839404"/>
<name>A0A0E3RGD3_METMZ</name>
<organism evidence="1 2">
    <name type="scientific">Methanosarcina mazei S-6</name>
    <dbReference type="NCBI Taxonomy" id="213585"/>
    <lineage>
        <taxon>Archaea</taxon>
        <taxon>Methanobacteriati</taxon>
        <taxon>Methanobacteriota</taxon>
        <taxon>Stenosarchaea group</taxon>
        <taxon>Methanomicrobia</taxon>
        <taxon>Methanosarcinales</taxon>
        <taxon>Methanosarcinaceae</taxon>
        <taxon>Methanosarcina</taxon>
    </lineage>
</organism>
<proteinExistence type="predicted"/>
<dbReference type="PATRIC" id="fig|213585.10.peg.2177"/>
<sequence>MKLGGRPKNEERGLQKSANLLEQKEVKKIDTRAELAKIAGVSHDTIYKVKEIESQIPAEILSGKKIKPFP</sequence>
<evidence type="ECO:0000313" key="2">
    <source>
        <dbReference type="Proteomes" id="UP000033097"/>
    </source>
</evidence>
<dbReference type="Proteomes" id="UP000033097">
    <property type="component" value="Chromosome"/>
</dbReference>
<reference evidence="1 2" key="1">
    <citation type="submission" date="2014-07" db="EMBL/GenBank/DDBJ databases">
        <title>Methanogenic archaea and the global carbon cycle.</title>
        <authorList>
            <person name="Henriksen J.R."/>
            <person name="Luke J."/>
            <person name="Reinhart S."/>
            <person name="Benedict M.N."/>
            <person name="Youngblut N.D."/>
            <person name="Metcalf M.E."/>
            <person name="Whitaker R.J."/>
            <person name="Metcalf W.W."/>
        </authorList>
    </citation>
    <scope>NUCLEOTIDE SEQUENCE [LARGE SCALE GENOMIC DNA]</scope>
    <source>
        <strain evidence="1 2">S-6</strain>
    </source>
</reference>
<protein>
    <submittedName>
        <fullName evidence="1">Uncharacterized protein</fullName>
    </submittedName>
</protein>
<accession>A0A0E3RGD3</accession>
<dbReference type="RefSeq" id="WP_048046477.1">
    <property type="nucleotide sequence ID" value="NZ_CP009512.1"/>
</dbReference>